<keyword evidence="2" id="KW-1185">Reference proteome</keyword>
<protein>
    <submittedName>
        <fullName evidence="1">GatB/YqeY domain-containing protein</fullName>
    </submittedName>
</protein>
<evidence type="ECO:0000313" key="1">
    <source>
        <dbReference type="EMBL" id="THB61671.1"/>
    </source>
</evidence>
<reference evidence="1 2" key="1">
    <citation type="submission" date="2019-01" db="EMBL/GenBank/DDBJ databases">
        <title>Vagococcus silagei sp. nov. isolated from brewer's grain.</title>
        <authorList>
            <person name="Guu J.-R."/>
        </authorList>
    </citation>
    <scope>NUCLEOTIDE SEQUENCE [LARGE SCALE GENOMIC DNA]</scope>
    <source>
        <strain evidence="1 2">2B-2</strain>
    </source>
</reference>
<dbReference type="Gene3D" id="1.10.1510.10">
    <property type="entry name" value="Uncharacterised protein YqeY/AIM41 PF09424, N-terminal domain"/>
    <property type="match status" value="1"/>
</dbReference>
<proteinExistence type="predicted"/>
<dbReference type="PANTHER" id="PTHR28055:SF1">
    <property type="entry name" value="ALTERED INHERITANCE OF MITOCHONDRIA PROTEIN 41, MITOCHONDRIAL"/>
    <property type="match status" value="1"/>
</dbReference>
<dbReference type="InterPro" id="IPR023168">
    <property type="entry name" value="GatB_Yqey_C_2"/>
</dbReference>
<dbReference type="Gene3D" id="1.10.10.410">
    <property type="match status" value="1"/>
</dbReference>
<organism evidence="1 2">
    <name type="scientific">Vagococcus silagei</name>
    <dbReference type="NCBI Taxonomy" id="2508885"/>
    <lineage>
        <taxon>Bacteria</taxon>
        <taxon>Bacillati</taxon>
        <taxon>Bacillota</taxon>
        <taxon>Bacilli</taxon>
        <taxon>Lactobacillales</taxon>
        <taxon>Enterococcaceae</taxon>
        <taxon>Vagococcus</taxon>
    </lineage>
</organism>
<dbReference type="Pfam" id="PF09424">
    <property type="entry name" value="YqeY"/>
    <property type="match status" value="1"/>
</dbReference>
<name>A0A4S3B3L8_9ENTE</name>
<dbReference type="AlphaFoldDB" id="A0A4S3B3L8"/>
<dbReference type="RefSeq" id="WP_136136442.1">
    <property type="nucleotide sequence ID" value="NZ_SDGV01000010.1"/>
</dbReference>
<dbReference type="SUPFAM" id="SSF89095">
    <property type="entry name" value="GatB/YqeY motif"/>
    <property type="match status" value="1"/>
</dbReference>
<dbReference type="EMBL" id="SDGV01000010">
    <property type="protein sequence ID" value="THB61671.1"/>
    <property type="molecule type" value="Genomic_DNA"/>
</dbReference>
<gene>
    <name evidence="1" type="ORF">ESZ54_04260</name>
</gene>
<dbReference type="OrthoDB" id="9794041at2"/>
<dbReference type="Proteomes" id="UP000310506">
    <property type="component" value="Unassembled WGS sequence"/>
</dbReference>
<dbReference type="GO" id="GO:0016884">
    <property type="term" value="F:carbon-nitrogen ligase activity, with glutamine as amido-N-donor"/>
    <property type="evidence" value="ECO:0007669"/>
    <property type="project" value="InterPro"/>
</dbReference>
<dbReference type="InterPro" id="IPR003789">
    <property type="entry name" value="Asn/Gln_tRNA_amidoTrase-B-like"/>
</dbReference>
<dbReference type="InterPro" id="IPR042184">
    <property type="entry name" value="YqeY/Aim41_N"/>
</dbReference>
<evidence type="ECO:0000313" key="2">
    <source>
        <dbReference type="Proteomes" id="UP000310506"/>
    </source>
</evidence>
<dbReference type="PANTHER" id="PTHR28055">
    <property type="entry name" value="ALTERED INHERITANCE OF MITOCHONDRIA PROTEIN 41, MITOCHONDRIAL"/>
    <property type="match status" value="1"/>
</dbReference>
<comment type="caution">
    <text evidence="1">The sequence shown here is derived from an EMBL/GenBank/DDBJ whole genome shotgun (WGS) entry which is preliminary data.</text>
</comment>
<accession>A0A4S3B3L8</accession>
<sequence>MTLFEEINSDIKIAMKSKDKEALAILRIVKALLQNEEIAKGSKLNSDEELTVLSREVKQRKEALTEFEKAGRQDLIAQAQNALDIVSKYLPTQLSDEELETLIQNAIDTSGATSMKDFGKVMGIVMPQTKGKADGQKVNALVKQLIS</sequence>
<dbReference type="InterPro" id="IPR019004">
    <property type="entry name" value="YqeY/Aim41"/>
</dbReference>